<evidence type="ECO:0000313" key="2">
    <source>
        <dbReference type="Proteomes" id="UP000305848"/>
    </source>
</evidence>
<sequence>MIQIKYKALFDLEFLHSFYTSGKCPDIEMVPTAECTYTMQRFGLKFLPTDFGGKLFAKVKTVNNKDLINNPLPNGATFSFILKLKTSVFENFTELNLTKPRTNHYYFNNLVNNVSADGFPLLVANTTSKIVSDADLLPFISNSFSYTHSSTVATVNSELDFIDSGEQFSQSLDNYNNVFNFTYDLKTAKEGRIKFFVEGVEKAAAYVIAPIDNADAFGVVEIFYNDALPAAYQFQQADNAIETKSYKITFTNRATKWRYIVTKQFNQAITGISIGKTNGTPINFTAQPGAPAGQFVMASNNALPLKEAPVAGIKLRDQANKLIIANLPNPSFNLVKREGADTFSDILITI</sequence>
<evidence type="ECO:0000313" key="1">
    <source>
        <dbReference type="EMBL" id="TKK69889.1"/>
    </source>
</evidence>
<accession>A0A4U3L665</accession>
<dbReference type="EMBL" id="SZQL01000004">
    <property type="protein sequence ID" value="TKK69889.1"/>
    <property type="molecule type" value="Genomic_DNA"/>
</dbReference>
<dbReference type="RefSeq" id="WP_137261111.1">
    <property type="nucleotide sequence ID" value="NZ_SZQL01000004.1"/>
</dbReference>
<keyword evidence="2" id="KW-1185">Reference proteome</keyword>
<organism evidence="1 2">
    <name type="scientific">Ilyomonas limi</name>
    <dbReference type="NCBI Taxonomy" id="2575867"/>
    <lineage>
        <taxon>Bacteria</taxon>
        <taxon>Pseudomonadati</taxon>
        <taxon>Bacteroidota</taxon>
        <taxon>Chitinophagia</taxon>
        <taxon>Chitinophagales</taxon>
        <taxon>Chitinophagaceae</taxon>
        <taxon>Ilyomonas</taxon>
    </lineage>
</organism>
<proteinExistence type="predicted"/>
<name>A0A4U3L665_9BACT</name>
<protein>
    <submittedName>
        <fullName evidence="1">Uncharacterized protein</fullName>
    </submittedName>
</protein>
<gene>
    <name evidence="1" type="ORF">FC093_07375</name>
</gene>
<dbReference type="OrthoDB" id="583528at2"/>
<reference evidence="1 2" key="1">
    <citation type="submission" date="2019-05" db="EMBL/GenBank/DDBJ databases">
        <title>Panacibacter sp. strain 17mud1-8 Genome sequencing and assembly.</title>
        <authorList>
            <person name="Chhetri G."/>
        </authorList>
    </citation>
    <scope>NUCLEOTIDE SEQUENCE [LARGE SCALE GENOMIC DNA]</scope>
    <source>
        <strain evidence="1 2">17mud1-8</strain>
    </source>
</reference>
<dbReference type="AlphaFoldDB" id="A0A4U3L665"/>
<dbReference type="Proteomes" id="UP000305848">
    <property type="component" value="Unassembled WGS sequence"/>
</dbReference>
<comment type="caution">
    <text evidence="1">The sequence shown here is derived from an EMBL/GenBank/DDBJ whole genome shotgun (WGS) entry which is preliminary data.</text>
</comment>